<dbReference type="Gene3D" id="3.20.20.150">
    <property type="entry name" value="Divalent-metal-dependent TIM barrel enzymes"/>
    <property type="match status" value="1"/>
</dbReference>
<accession>A0A518B5P7</accession>
<dbReference type="RefSeq" id="WP_419192553.1">
    <property type="nucleotide sequence ID" value="NZ_CP036279.1"/>
</dbReference>
<keyword evidence="3" id="KW-1185">Reference proteome</keyword>
<name>A0A518B5P7_9BACT</name>
<dbReference type="KEGG" id="knv:Pan216_31620"/>
<dbReference type="SUPFAM" id="SSF51658">
    <property type="entry name" value="Xylose isomerase-like"/>
    <property type="match status" value="1"/>
</dbReference>
<dbReference type="GO" id="GO:0016853">
    <property type="term" value="F:isomerase activity"/>
    <property type="evidence" value="ECO:0007669"/>
    <property type="project" value="UniProtKB-KW"/>
</dbReference>
<organism evidence="2 3">
    <name type="scientific">Kolteria novifilia</name>
    <dbReference type="NCBI Taxonomy" id="2527975"/>
    <lineage>
        <taxon>Bacteria</taxon>
        <taxon>Pseudomonadati</taxon>
        <taxon>Planctomycetota</taxon>
        <taxon>Planctomycetia</taxon>
        <taxon>Kolteriales</taxon>
        <taxon>Kolteriaceae</taxon>
        <taxon>Kolteria</taxon>
    </lineage>
</organism>
<evidence type="ECO:0000259" key="1">
    <source>
        <dbReference type="Pfam" id="PF01261"/>
    </source>
</evidence>
<feature type="domain" description="Xylose isomerase-like TIM barrel" evidence="1">
    <location>
        <begin position="21"/>
        <end position="256"/>
    </location>
</feature>
<dbReference type="InterPro" id="IPR013022">
    <property type="entry name" value="Xyl_isomerase-like_TIM-brl"/>
</dbReference>
<gene>
    <name evidence="2" type="ORF">Pan216_31620</name>
</gene>
<protein>
    <submittedName>
        <fullName evidence="2">Xylose isomerase-like TIM barrel</fullName>
    </submittedName>
</protein>
<dbReference type="EMBL" id="CP036279">
    <property type="protein sequence ID" value="QDU62295.1"/>
    <property type="molecule type" value="Genomic_DNA"/>
</dbReference>
<dbReference type="InterPro" id="IPR050312">
    <property type="entry name" value="IolE/XylAMocC-like"/>
</dbReference>
<dbReference type="PANTHER" id="PTHR12110:SF53">
    <property type="entry name" value="BLR5974 PROTEIN"/>
    <property type="match status" value="1"/>
</dbReference>
<dbReference type="Pfam" id="PF01261">
    <property type="entry name" value="AP_endonuc_2"/>
    <property type="match status" value="1"/>
</dbReference>
<proteinExistence type="predicted"/>
<dbReference type="Proteomes" id="UP000317093">
    <property type="component" value="Chromosome"/>
</dbReference>
<keyword evidence="2" id="KW-0413">Isomerase</keyword>
<reference evidence="2 3" key="1">
    <citation type="submission" date="2019-02" db="EMBL/GenBank/DDBJ databases">
        <title>Deep-cultivation of Planctomycetes and their phenomic and genomic characterization uncovers novel biology.</title>
        <authorList>
            <person name="Wiegand S."/>
            <person name="Jogler M."/>
            <person name="Boedeker C."/>
            <person name="Pinto D."/>
            <person name="Vollmers J."/>
            <person name="Rivas-Marin E."/>
            <person name="Kohn T."/>
            <person name="Peeters S.H."/>
            <person name="Heuer A."/>
            <person name="Rast P."/>
            <person name="Oberbeckmann S."/>
            <person name="Bunk B."/>
            <person name="Jeske O."/>
            <person name="Meyerdierks A."/>
            <person name="Storesund J.E."/>
            <person name="Kallscheuer N."/>
            <person name="Luecker S."/>
            <person name="Lage O.M."/>
            <person name="Pohl T."/>
            <person name="Merkel B.J."/>
            <person name="Hornburger P."/>
            <person name="Mueller R.-W."/>
            <person name="Bruemmer F."/>
            <person name="Labrenz M."/>
            <person name="Spormann A.M."/>
            <person name="Op den Camp H."/>
            <person name="Overmann J."/>
            <person name="Amann R."/>
            <person name="Jetten M.S.M."/>
            <person name="Mascher T."/>
            <person name="Medema M.H."/>
            <person name="Devos D.P."/>
            <person name="Kaster A.-K."/>
            <person name="Ovreas L."/>
            <person name="Rohde M."/>
            <person name="Galperin M.Y."/>
            <person name="Jogler C."/>
        </authorList>
    </citation>
    <scope>NUCLEOTIDE SEQUENCE [LARGE SCALE GENOMIC DNA]</scope>
    <source>
        <strain evidence="2 3">Pan216</strain>
    </source>
</reference>
<dbReference type="AlphaFoldDB" id="A0A518B5P7"/>
<dbReference type="InterPro" id="IPR036237">
    <property type="entry name" value="Xyl_isomerase-like_sf"/>
</dbReference>
<evidence type="ECO:0000313" key="2">
    <source>
        <dbReference type="EMBL" id="QDU62295.1"/>
    </source>
</evidence>
<evidence type="ECO:0000313" key="3">
    <source>
        <dbReference type="Proteomes" id="UP000317093"/>
    </source>
</evidence>
<sequence>MQVGIVDYLLRLKEEACFYMAQGLGFRCIDLAVDVVGDPQRILFDLDRPNELRELSTSTDMAVSGIYATHFLRENLVHLDTHHRQPAVVALKTLVERAKSHAIPTVIVPLFGASEVVGDKEHGVLQEVLENLLATTALDGVTVALKTTMPTSRLVALIDRYQSEHLGICHDPGNGGPLGRDPREELRELGHRVAHVHLKDRLHSGESVALGEGDVNLEAVINGLIEIKYDGPIVLETPASASPIEAAKRNLAAFRDRLAA</sequence>
<dbReference type="PANTHER" id="PTHR12110">
    <property type="entry name" value="HYDROXYPYRUVATE ISOMERASE"/>
    <property type="match status" value="1"/>
</dbReference>